<keyword evidence="5 7" id="KW-0653">Protein transport</keyword>
<dbReference type="GO" id="GO:0005634">
    <property type="term" value="C:nucleus"/>
    <property type="evidence" value="ECO:0007669"/>
    <property type="project" value="UniProtKB-SubCell"/>
</dbReference>
<sequence length="515" mass="58731">MSMDLDDAPVPIGAVTQQTAATILCCNCGAPIDGTTATGALCFNCVKLTVDISQGIQREATLNFCRDCDRWLLPPTSWVVAMPESRELLALCLKKLRGLHKVRIVDASFVWTEPHSRRLRVKLTIQDAVQDGVLLQQSFEVVYIVATQQCPECAKSYTANVWRACVQVRQKVLHKRTFLFLEQLIMKHSAHRDTLNIKEAKDGIDFFFSQKNQAEKFIDFLNSVVPVTVKSSQELISHDVHTSKKSYKFSYSVEIVPICRDDLVAMPIKLAKQSGNISPLVLCHKIGTSVYLMDPQTLQTADIASPIYWRAPFKSLADAQELVEFIVMDIEPTNTRRGKWVLSEATVARASDLGVNDKTYFTRTHLGHYLQPGDSAMGYLLTGTMFNNLEYEAIEESNTYSSTIPDVVLVKKHYPRRRKNRRRNWKLRRMDKDEGELLPKKADQDRMDREYELFLRDVEEDEELRAALSLYKNEKKRTEEEMSVAETEGPEDDGIPQVNMDELLDDFDELTMQES</sequence>
<evidence type="ECO:0000256" key="4">
    <source>
        <dbReference type="ARBA" id="ARBA00022490"/>
    </source>
</evidence>
<organism evidence="12 13">
    <name type="scientific">Metarhizium rileyi (strain RCEF 4871)</name>
    <name type="common">Nomuraea rileyi</name>
    <dbReference type="NCBI Taxonomy" id="1649241"/>
    <lineage>
        <taxon>Eukaryota</taxon>
        <taxon>Fungi</taxon>
        <taxon>Dikarya</taxon>
        <taxon>Ascomycota</taxon>
        <taxon>Pezizomycotina</taxon>
        <taxon>Sordariomycetes</taxon>
        <taxon>Hypocreomycetidae</taxon>
        <taxon>Hypocreales</taxon>
        <taxon>Clavicipitaceae</taxon>
        <taxon>Metarhizium</taxon>
    </lineage>
</organism>
<name>A0A5C6GFJ3_METRR</name>
<dbReference type="Pfam" id="PF21193">
    <property type="entry name" value="NMD_SH3"/>
    <property type="match status" value="1"/>
</dbReference>
<keyword evidence="3 7" id="KW-0813">Transport</keyword>
<gene>
    <name evidence="12" type="ORF">ED733_007883</name>
</gene>
<protein>
    <recommendedName>
        <fullName evidence="2 7">60S ribosomal export protein NMD3</fullName>
    </recommendedName>
</protein>
<dbReference type="PANTHER" id="PTHR12746">
    <property type="entry name" value="NONSENSE-MEDIATED MRNA DECAY PROTEIN 3"/>
    <property type="match status" value="1"/>
</dbReference>
<dbReference type="InterPro" id="IPR048899">
    <property type="entry name" value="NMD_SH3"/>
</dbReference>
<dbReference type="EMBL" id="SBHS01000005">
    <property type="protein sequence ID" value="TWU76562.1"/>
    <property type="molecule type" value="Genomic_DNA"/>
</dbReference>
<dbReference type="GO" id="GO:0005737">
    <property type="term" value="C:cytoplasm"/>
    <property type="evidence" value="ECO:0007669"/>
    <property type="project" value="UniProtKB-SubCell"/>
</dbReference>
<dbReference type="PANTHER" id="PTHR12746:SF2">
    <property type="entry name" value="60S RIBOSOMAL EXPORT PROTEIN NMD3"/>
    <property type="match status" value="1"/>
</dbReference>
<evidence type="ECO:0000256" key="1">
    <source>
        <dbReference type="ARBA" id="ARBA00009794"/>
    </source>
</evidence>
<dbReference type="GO" id="GO:0015031">
    <property type="term" value="P:protein transport"/>
    <property type="evidence" value="ECO:0007669"/>
    <property type="project" value="UniProtKB-KW"/>
</dbReference>
<evidence type="ECO:0000256" key="8">
    <source>
        <dbReference type="SAM" id="MobiDB-lite"/>
    </source>
</evidence>
<feature type="domain" description="60S ribosomal export protein NMD3 OB-fold" evidence="10">
    <location>
        <begin position="322"/>
        <end position="412"/>
    </location>
</feature>
<dbReference type="InterPro" id="IPR007064">
    <property type="entry name" value="Nmd3_N"/>
</dbReference>
<dbReference type="Pfam" id="PF04981">
    <property type="entry name" value="NMD3"/>
    <property type="match status" value="1"/>
</dbReference>
<proteinExistence type="inferred from homology"/>
<dbReference type="InterPro" id="IPR039768">
    <property type="entry name" value="Nmd3"/>
</dbReference>
<dbReference type="Proteomes" id="UP000317257">
    <property type="component" value="Unassembled WGS sequence"/>
</dbReference>
<evidence type="ECO:0000256" key="6">
    <source>
        <dbReference type="ARBA" id="ARBA00023242"/>
    </source>
</evidence>
<dbReference type="Pfam" id="PF21192">
    <property type="entry name" value="OB_NMD3"/>
    <property type="match status" value="1"/>
</dbReference>
<keyword evidence="6 7" id="KW-0539">Nucleus</keyword>
<reference evidence="13" key="1">
    <citation type="submission" date="2018-12" db="EMBL/GenBank/DDBJ databases">
        <title>The complete genome of Metarhizium rileyi, a key fungal pathogen of Lepidoptera.</title>
        <authorList>
            <person name="Binneck E."/>
            <person name="Lastra C.C.L."/>
            <person name="Sosa-Gomez D.R."/>
        </authorList>
    </citation>
    <scope>NUCLEOTIDE SEQUENCE [LARGE SCALE GENOMIC DNA]</scope>
    <source>
        <strain evidence="13">Cep018-CH2</strain>
    </source>
</reference>
<feature type="domain" description="Nmd3 N-terminal" evidence="9">
    <location>
        <begin position="25"/>
        <end position="255"/>
    </location>
</feature>
<feature type="compositionally biased region" description="Acidic residues" evidence="8">
    <location>
        <begin position="502"/>
        <end position="515"/>
    </location>
</feature>
<evidence type="ECO:0000256" key="3">
    <source>
        <dbReference type="ARBA" id="ARBA00022448"/>
    </source>
</evidence>
<evidence type="ECO:0000259" key="11">
    <source>
        <dbReference type="Pfam" id="PF21193"/>
    </source>
</evidence>
<evidence type="ECO:0000256" key="5">
    <source>
        <dbReference type="ARBA" id="ARBA00022927"/>
    </source>
</evidence>
<comment type="subcellular location">
    <subcellularLocation>
        <location evidence="7">Cytoplasm</location>
    </subcellularLocation>
    <subcellularLocation>
        <location evidence="7">Nucleus</location>
    </subcellularLocation>
</comment>
<evidence type="ECO:0000259" key="10">
    <source>
        <dbReference type="Pfam" id="PF21192"/>
    </source>
</evidence>
<feature type="region of interest" description="Disordered" evidence="8">
    <location>
        <begin position="475"/>
        <end position="515"/>
    </location>
</feature>
<accession>A0A5C6GFJ3</accession>
<comment type="function">
    <text evidence="7">Acts as an adapter for the XPO1/CRM1-mediated export of the 60S ribosomal subunit.</text>
</comment>
<evidence type="ECO:0000256" key="2">
    <source>
        <dbReference type="ARBA" id="ARBA00017035"/>
    </source>
</evidence>
<comment type="caution">
    <text evidence="12">The sequence shown here is derived from an EMBL/GenBank/DDBJ whole genome shotgun (WGS) entry which is preliminary data.</text>
</comment>
<dbReference type="AlphaFoldDB" id="A0A5C6GFJ3"/>
<dbReference type="GO" id="GO:0043023">
    <property type="term" value="F:ribosomal large subunit binding"/>
    <property type="evidence" value="ECO:0007669"/>
    <property type="project" value="InterPro"/>
</dbReference>
<comment type="similarity">
    <text evidence="1 7">Belongs to the NMD3 family.</text>
</comment>
<keyword evidence="4 7" id="KW-0963">Cytoplasm</keyword>
<evidence type="ECO:0000313" key="12">
    <source>
        <dbReference type="EMBL" id="TWU76562.1"/>
    </source>
</evidence>
<evidence type="ECO:0000313" key="13">
    <source>
        <dbReference type="Proteomes" id="UP000317257"/>
    </source>
</evidence>
<evidence type="ECO:0000259" key="9">
    <source>
        <dbReference type="Pfam" id="PF04981"/>
    </source>
</evidence>
<evidence type="ECO:0000256" key="7">
    <source>
        <dbReference type="RuleBase" id="RU364108"/>
    </source>
</evidence>
<feature type="domain" description="60S ribosomal export protein NMD3 SH3" evidence="11">
    <location>
        <begin position="258"/>
        <end position="305"/>
    </location>
</feature>
<dbReference type="InterPro" id="IPR048898">
    <property type="entry name" value="OB_NMD3"/>
</dbReference>
<dbReference type="GO" id="GO:0000055">
    <property type="term" value="P:ribosomal large subunit export from nucleus"/>
    <property type="evidence" value="ECO:0007669"/>
    <property type="project" value="TreeGrafter"/>
</dbReference>